<feature type="region of interest" description="Disordered" evidence="3">
    <location>
        <begin position="29"/>
        <end position="52"/>
    </location>
</feature>
<dbReference type="OMA" id="LEEGYGM"/>
<evidence type="ECO:0000256" key="1">
    <source>
        <dbReference type="ARBA" id="ARBA00022737"/>
    </source>
</evidence>
<feature type="domain" description="J" evidence="4">
    <location>
        <begin position="8"/>
        <end position="78"/>
    </location>
</feature>
<evidence type="ECO:0000313" key="5">
    <source>
        <dbReference type="EMBL" id="EDO37560.1"/>
    </source>
</evidence>
<dbReference type="PROSITE" id="PS50076">
    <property type="entry name" value="DNAJ_2"/>
    <property type="match status" value="1"/>
</dbReference>
<dbReference type="CDD" id="cd06257">
    <property type="entry name" value="DnaJ"/>
    <property type="match status" value="1"/>
</dbReference>
<dbReference type="InterPro" id="IPR036869">
    <property type="entry name" value="J_dom_sf"/>
</dbReference>
<keyword evidence="2" id="KW-0802">TPR repeat</keyword>
<dbReference type="PRINTS" id="PR00625">
    <property type="entry name" value="JDOMAIN"/>
</dbReference>
<proteinExistence type="predicted"/>
<name>A7SFH5_NEMVE</name>
<dbReference type="InterPro" id="IPR001623">
    <property type="entry name" value="DnaJ_domain"/>
</dbReference>
<evidence type="ECO:0000256" key="3">
    <source>
        <dbReference type="SAM" id="MobiDB-lite"/>
    </source>
</evidence>
<dbReference type="SUPFAM" id="SSF46565">
    <property type="entry name" value="Chaperone J-domain"/>
    <property type="match status" value="1"/>
</dbReference>
<dbReference type="PhylomeDB" id="A7SFH5"/>
<dbReference type="InParanoid" id="A7SFH5"/>
<feature type="non-terminal residue" evidence="5">
    <location>
        <position position="109"/>
    </location>
</feature>
<dbReference type="STRING" id="45351.A7SFH5"/>
<keyword evidence="6" id="KW-1185">Reference proteome</keyword>
<evidence type="ECO:0000256" key="2">
    <source>
        <dbReference type="ARBA" id="ARBA00022803"/>
    </source>
</evidence>
<dbReference type="Pfam" id="PF00226">
    <property type="entry name" value="DnaJ"/>
    <property type="match status" value="1"/>
</dbReference>
<evidence type="ECO:0000259" key="4">
    <source>
        <dbReference type="PROSITE" id="PS50076"/>
    </source>
</evidence>
<feature type="non-terminal residue" evidence="5">
    <location>
        <position position="1"/>
    </location>
</feature>
<dbReference type="PANTHER" id="PTHR45188:SF2">
    <property type="entry name" value="DNAJ HOMOLOG SUBFAMILY C MEMBER 7"/>
    <property type="match status" value="1"/>
</dbReference>
<organism evidence="5 6">
    <name type="scientific">Nematostella vectensis</name>
    <name type="common">Starlet sea anemone</name>
    <dbReference type="NCBI Taxonomy" id="45351"/>
    <lineage>
        <taxon>Eukaryota</taxon>
        <taxon>Metazoa</taxon>
        <taxon>Cnidaria</taxon>
        <taxon>Anthozoa</taxon>
        <taxon>Hexacorallia</taxon>
        <taxon>Actiniaria</taxon>
        <taxon>Edwardsiidae</taxon>
        <taxon>Nematostella</taxon>
    </lineage>
</organism>
<dbReference type="PANTHER" id="PTHR45188">
    <property type="entry name" value="DNAJ PROTEIN P58IPK HOMOLOG"/>
    <property type="match status" value="1"/>
</dbReference>
<protein>
    <recommendedName>
        <fullName evidence="4">J domain-containing protein</fullName>
    </recommendedName>
</protein>
<dbReference type="FunFam" id="1.10.287.110:FF:000018">
    <property type="entry name" value="DnaJ (Hsp40) homolog, subfamily C, member 7"/>
    <property type="match status" value="1"/>
</dbReference>
<dbReference type="EMBL" id="DS469644">
    <property type="protein sequence ID" value="EDO37560.1"/>
    <property type="molecule type" value="Genomic_DNA"/>
</dbReference>
<accession>A7SFH5</accession>
<sequence>LKKSKRKDYYKILNISKTASEDEIKKAYKKEALKHHPDRHSGASDEQKKMSEKQFKEVNEAYSILSDPKKKRRYDSGQDLEEGYGMDDFDPNSIFQAFFGGPGGFAFNF</sequence>
<dbReference type="Gene3D" id="1.10.287.110">
    <property type="entry name" value="DnaJ domain"/>
    <property type="match status" value="1"/>
</dbReference>
<gene>
    <name evidence="5" type="ORF">NEMVEDRAFT_v1g58482</name>
</gene>
<dbReference type="AlphaFoldDB" id="A7SFH5"/>
<dbReference type="PROSITE" id="PS00636">
    <property type="entry name" value="DNAJ_1"/>
    <property type="match status" value="1"/>
</dbReference>
<dbReference type="eggNOG" id="KOG0550">
    <property type="taxonomic scope" value="Eukaryota"/>
</dbReference>
<dbReference type="Proteomes" id="UP000001593">
    <property type="component" value="Unassembled WGS sequence"/>
</dbReference>
<reference evidence="5 6" key="1">
    <citation type="journal article" date="2007" name="Science">
        <title>Sea anemone genome reveals ancestral eumetazoan gene repertoire and genomic organization.</title>
        <authorList>
            <person name="Putnam N.H."/>
            <person name="Srivastava M."/>
            <person name="Hellsten U."/>
            <person name="Dirks B."/>
            <person name="Chapman J."/>
            <person name="Salamov A."/>
            <person name="Terry A."/>
            <person name="Shapiro H."/>
            <person name="Lindquist E."/>
            <person name="Kapitonov V.V."/>
            <person name="Jurka J."/>
            <person name="Genikhovich G."/>
            <person name="Grigoriev I.V."/>
            <person name="Lucas S.M."/>
            <person name="Steele R.E."/>
            <person name="Finnerty J.R."/>
            <person name="Technau U."/>
            <person name="Martindale M.Q."/>
            <person name="Rokhsar D.S."/>
        </authorList>
    </citation>
    <scope>NUCLEOTIDE SEQUENCE [LARGE SCALE GENOMIC DNA]</scope>
    <source>
        <strain evidence="6">CH2 X CH6</strain>
    </source>
</reference>
<evidence type="ECO:0000313" key="6">
    <source>
        <dbReference type="Proteomes" id="UP000001593"/>
    </source>
</evidence>
<dbReference type="SMART" id="SM00271">
    <property type="entry name" value="DnaJ"/>
    <property type="match status" value="1"/>
</dbReference>
<dbReference type="HOGENOM" id="CLU_017633_18_2_1"/>
<dbReference type="InterPro" id="IPR018253">
    <property type="entry name" value="DnaJ_domain_CS"/>
</dbReference>
<keyword evidence="1" id="KW-0677">Repeat</keyword>